<dbReference type="RefSeq" id="WP_088273699.1">
    <property type="nucleotide sequence ID" value="NZ_FNVE01000001.1"/>
</dbReference>
<keyword evidence="3" id="KW-0560">Oxidoreductase</keyword>
<feature type="binding site" evidence="5">
    <location>
        <position position="72"/>
    </location>
    <ligand>
        <name>substrate</name>
    </ligand>
</feature>
<dbReference type="Pfam" id="PF13532">
    <property type="entry name" value="2OG-FeII_Oxy_2"/>
    <property type="match status" value="1"/>
</dbReference>
<protein>
    <submittedName>
        <fullName evidence="8">Alkylated DNA repair protein (DNA oxidative demethylase)</fullName>
    </submittedName>
</protein>
<dbReference type="InterPro" id="IPR004574">
    <property type="entry name" value="Alkb"/>
</dbReference>
<feature type="domain" description="Fe2OG dioxygenase" evidence="7">
    <location>
        <begin position="116"/>
        <end position="217"/>
    </location>
</feature>
<evidence type="ECO:0000256" key="5">
    <source>
        <dbReference type="PIRSR" id="PIRSR604574-1"/>
    </source>
</evidence>
<dbReference type="GO" id="GO:0035516">
    <property type="term" value="F:broad specificity oxidative DNA demethylase activity"/>
    <property type="evidence" value="ECO:0007669"/>
    <property type="project" value="TreeGrafter"/>
</dbReference>
<feature type="binding site" evidence="5">
    <location>
        <begin position="79"/>
        <end position="81"/>
    </location>
    <ligand>
        <name>substrate</name>
    </ligand>
</feature>
<keyword evidence="9" id="KW-1185">Reference proteome</keyword>
<dbReference type="GO" id="GO:0035515">
    <property type="term" value="F:oxidative RNA demethylase activity"/>
    <property type="evidence" value="ECO:0007669"/>
    <property type="project" value="TreeGrafter"/>
</dbReference>
<feature type="binding site" evidence="5">
    <location>
        <position position="138"/>
    </location>
    <ligand>
        <name>substrate</name>
    </ligand>
</feature>
<dbReference type="InterPro" id="IPR005123">
    <property type="entry name" value="Oxoglu/Fe-dep_dioxygenase_dom"/>
</dbReference>
<proteinExistence type="predicted"/>
<dbReference type="GO" id="GO:0005737">
    <property type="term" value="C:cytoplasm"/>
    <property type="evidence" value="ECO:0007669"/>
    <property type="project" value="TreeGrafter"/>
</dbReference>
<feature type="binding site" evidence="6">
    <location>
        <position position="136"/>
    </location>
    <ligand>
        <name>Fe cation</name>
        <dbReference type="ChEBI" id="CHEBI:24875"/>
        <note>catalytic</note>
    </ligand>
</feature>
<feature type="binding site" evidence="5">
    <location>
        <position position="164"/>
    </location>
    <ligand>
        <name>substrate</name>
    </ligand>
</feature>
<dbReference type="NCBIfam" id="NF011930">
    <property type="entry name" value="PRK15401.1"/>
    <property type="match status" value="1"/>
</dbReference>
<evidence type="ECO:0000256" key="6">
    <source>
        <dbReference type="PIRSR" id="PIRSR604574-2"/>
    </source>
</evidence>
<organism evidence="8 9">
    <name type="scientific">Halopseudomonas aestusnigri</name>
    <dbReference type="NCBI Taxonomy" id="857252"/>
    <lineage>
        <taxon>Bacteria</taxon>
        <taxon>Pseudomonadati</taxon>
        <taxon>Pseudomonadota</taxon>
        <taxon>Gammaproteobacteria</taxon>
        <taxon>Pseudomonadales</taxon>
        <taxon>Pseudomonadaceae</taxon>
        <taxon>Halopseudomonas</taxon>
    </lineage>
</organism>
<reference evidence="8 9" key="1">
    <citation type="submission" date="2016-10" db="EMBL/GenBank/DDBJ databases">
        <authorList>
            <person name="Varghese N."/>
            <person name="Submissions S."/>
        </authorList>
    </citation>
    <scope>NUCLEOTIDE SEQUENCE [LARGE SCALE GENOMIC DNA]</scope>
    <source>
        <strain evidence="8 9">CECT 8317</strain>
    </source>
</reference>
<feature type="binding site" evidence="5">
    <location>
        <begin position="123"/>
        <end position="125"/>
    </location>
    <ligand>
        <name>2-oxoglutarate</name>
        <dbReference type="ChEBI" id="CHEBI:16810"/>
    </ligand>
</feature>
<keyword evidence="2" id="KW-0223">Dioxygenase</keyword>
<dbReference type="SUPFAM" id="SSF51197">
    <property type="entry name" value="Clavaminate synthase-like"/>
    <property type="match status" value="1"/>
</dbReference>
<dbReference type="GO" id="GO:0008198">
    <property type="term" value="F:ferrous iron binding"/>
    <property type="evidence" value="ECO:0007669"/>
    <property type="project" value="TreeGrafter"/>
</dbReference>
<evidence type="ECO:0000313" key="9">
    <source>
        <dbReference type="Proteomes" id="UP000243518"/>
    </source>
</evidence>
<feature type="binding site" evidence="5">
    <location>
        <begin position="208"/>
        <end position="214"/>
    </location>
    <ligand>
        <name>2-oxoglutarate</name>
        <dbReference type="ChEBI" id="CHEBI:16810"/>
    </ligand>
</feature>
<keyword evidence="4 6" id="KW-0408">Iron</keyword>
<comment type="caution">
    <text evidence="8">The sequence shown here is derived from an EMBL/GenBank/DDBJ whole genome shotgun (WGS) entry which is preliminary data.</text>
</comment>
<dbReference type="PROSITE" id="PS51471">
    <property type="entry name" value="FE2OG_OXY"/>
    <property type="match status" value="1"/>
</dbReference>
<dbReference type="AlphaFoldDB" id="A0AAQ1G4U0"/>
<evidence type="ECO:0000256" key="4">
    <source>
        <dbReference type="ARBA" id="ARBA00023004"/>
    </source>
</evidence>
<evidence type="ECO:0000256" key="2">
    <source>
        <dbReference type="ARBA" id="ARBA00022964"/>
    </source>
</evidence>
<dbReference type="GO" id="GO:0035513">
    <property type="term" value="P:oxidative RNA demethylation"/>
    <property type="evidence" value="ECO:0007669"/>
    <property type="project" value="TreeGrafter"/>
</dbReference>
<dbReference type="InterPro" id="IPR037151">
    <property type="entry name" value="AlkB-like_sf"/>
</dbReference>
<dbReference type="EMBL" id="FNVE01000001">
    <property type="protein sequence ID" value="SEF66077.1"/>
    <property type="molecule type" value="Genomic_DNA"/>
</dbReference>
<name>A0AAQ1G4U0_9GAMM</name>
<dbReference type="PANTHER" id="PTHR16557:SF2">
    <property type="entry name" value="NUCLEIC ACID DIOXYGENASE ALKBH1"/>
    <property type="match status" value="1"/>
</dbReference>
<evidence type="ECO:0000256" key="1">
    <source>
        <dbReference type="ARBA" id="ARBA00022723"/>
    </source>
</evidence>
<comment type="cofactor">
    <cofactor evidence="6">
        <name>Fe(2+)</name>
        <dbReference type="ChEBI" id="CHEBI:29033"/>
    </cofactor>
    <text evidence="6">Binds 1 Fe(2+) ion per subunit.</text>
</comment>
<evidence type="ECO:0000256" key="3">
    <source>
        <dbReference type="ARBA" id="ARBA00023002"/>
    </source>
</evidence>
<evidence type="ECO:0000259" key="7">
    <source>
        <dbReference type="PROSITE" id="PS51471"/>
    </source>
</evidence>
<dbReference type="PANTHER" id="PTHR16557">
    <property type="entry name" value="ALKYLATED DNA REPAIR PROTEIN ALKB-RELATED"/>
    <property type="match status" value="1"/>
</dbReference>
<dbReference type="Proteomes" id="UP000243518">
    <property type="component" value="Unassembled WGS sequence"/>
</dbReference>
<dbReference type="Gene3D" id="2.60.120.590">
    <property type="entry name" value="Alpha-ketoglutarate-dependent dioxygenase AlkB-like"/>
    <property type="match status" value="1"/>
</dbReference>
<gene>
    <name evidence="8" type="ORF">SAMN05216586_101612</name>
</gene>
<sequence>MQGLLDLTAPESEARQQIGPDAWLLKGFALNDADALLAAIEQIAAQAPFRHQVTPGGYQMSAAMSSCGAYGWVTDRHGYRYSALDPQTSQPWPAMPALFAELAERAAQNAGFTHFAPEACLINRYETGARMGLHQDKDEQDFTAPIVSISLGAPITFLFGGSNRSDPTSRWLLEHGDVVVWGGVSRLYFHGVAPLAKKASHPATGAVRYNLTFRKVS</sequence>
<feature type="binding site" evidence="6">
    <location>
        <position position="134"/>
    </location>
    <ligand>
        <name>Fe cation</name>
        <dbReference type="ChEBI" id="CHEBI:24875"/>
        <note>catalytic</note>
    </ligand>
</feature>
<feature type="binding site" evidence="6">
    <location>
        <position position="190"/>
    </location>
    <ligand>
        <name>Fe cation</name>
        <dbReference type="ChEBI" id="CHEBI:24875"/>
        <note>catalytic</note>
    </ligand>
</feature>
<evidence type="ECO:0000313" key="8">
    <source>
        <dbReference type="EMBL" id="SEF66077.1"/>
    </source>
</evidence>
<keyword evidence="1 6" id="KW-0479">Metal-binding</keyword>
<accession>A0AAQ1G4U0</accession>
<dbReference type="InterPro" id="IPR027450">
    <property type="entry name" value="AlkB-like"/>
</dbReference>